<dbReference type="PANTHER" id="PTHR13102">
    <property type="entry name" value="NUCLEOLAR PROTEIN 9"/>
    <property type="match status" value="1"/>
</dbReference>
<keyword evidence="3" id="KW-0694">RNA-binding</keyword>
<dbReference type="InterPro" id="IPR011989">
    <property type="entry name" value="ARM-like"/>
</dbReference>
<comment type="caution">
    <text evidence="6">The sequence shown here is derived from an EMBL/GenBank/DDBJ whole genome shotgun (WGS) entry which is preliminary data.</text>
</comment>
<gene>
    <name evidence="6" type="ORF">RD792_005461</name>
</gene>
<feature type="region of interest" description="Disordered" evidence="5">
    <location>
        <begin position="30"/>
        <end position="80"/>
    </location>
</feature>
<evidence type="ECO:0000256" key="4">
    <source>
        <dbReference type="PROSITE-ProRule" id="PRU00317"/>
    </source>
</evidence>
<dbReference type="InterPro" id="IPR001313">
    <property type="entry name" value="Pumilio_RNA-bd_rpt"/>
</dbReference>
<dbReference type="InterPro" id="IPR016024">
    <property type="entry name" value="ARM-type_fold"/>
</dbReference>
<evidence type="ECO:0000313" key="7">
    <source>
        <dbReference type="Proteomes" id="UP001291926"/>
    </source>
</evidence>
<keyword evidence="1" id="KW-0677">Repeat</keyword>
<dbReference type="Pfam" id="PF22493">
    <property type="entry name" value="PUF_NOP9"/>
    <property type="match status" value="1"/>
</dbReference>
<dbReference type="PROSITE" id="PS50302">
    <property type="entry name" value="PUM"/>
    <property type="match status" value="1"/>
</dbReference>
<feature type="compositionally biased region" description="Polar residues" evidence="5">
    <location>
        <begin position="60"/>
        <end position="80"/>
    </location>
</feature>
<dbReference type="EMBL" id="JAYDYQ010001088">
    <property type="protein sequence ID" value="KAK4489649.1"/>
    <property type="molecule type" value="Genomic_DNA"/>
</dbReference>
<protein>
    <submittedName>
        <fullName evidence="6">Uncharacterized protein</fullName>
    </submittedName>
</protein>
<organism evidence="6 7">
    <name type="scientific">Penstemon davidsonii</name>
    <dbReference type="NCBI Taxonomy" id="160366"/>
    <lineage>
        <taxon>Eukaryota</taxon>
        <taxon>Viridiplantae</taxon>
        <taxon>Streptophyta</taxon>
        <taxon>Embryophyta</taxon>
        <taxon>Tracheophyta</taxon>
        <taxon>Spermatophyta</taxon>
        <taxon>Magnoliopsida</taxon>
        <taxon>eudicotyledons</taxon>
        <taxon>Gunneridae</taxon>
        <taxon>Pentapetalae</taxon>
        <taxon>asterids</taxon>
        <taxon>lamiids</taxon>
        <taxon>Lamiales</taxon>
        <taxon>Plantaginaceae</taxon>
        <taxon>Cheloneae</taxon>
        <taxon>Penstemon</taxon>
    </lineage>
</organism>
<accession>A0ABR0DK81</accession>
<evidence type="ECO:0000256" key="3">
    <source>
        <dbReference type="ARBA" id="ARBA00022884"/>
    </source>
</evidence>
<dbReference type="SMART" id="SM00025">
    <property type="entry name" value="Pumilio"/>
    <property type="match status" value="4"/>
</dbReference>
<evidence type="ECO:0000313" key="6">
    <source>
        <dbReference type="EMBL" id="KAK4489649.1"/>
    </source>
</evidence>
<evidence type="ECO:0000256" key="2">
    <source>
        <dbReference type="ARBA" id="ARBA00022845"/>
    </source>
</evidence>
<dbReference type="SUPFAM" id="SSF48371">
    <property type="entry name" value="ARM repeat"/>
    <property type="match status" value="1"/>
</dbReference>
<name>A0ABR0DK81_9LAMI</name>
<evidence type="ECO:0000256" key="5">
    <source>
        <dbReference type="SAM" id="MobiDB-lite"/>
    </source>
</evidence>
<dbReference type="PANTHER" id="PTHR13102:SF0">
    <property type="entry name" value="NUCLEOLAR PROTEIN 9"/>
    <property type="match status" value="1"/>
</dbReference>
<keyword evidence="7" id="KW-1185">Reference proteome</keyword>
<feature type="compositionally biased region" description="Basic and acidic residues" evidence="5">
    <location>
        <begin position="30"/>
        <end position="43"/>
    </location>
</feature>
<reference evidence="6 7" key="1">
    <citation type="journal article" date="2023" name="bioRxiv">
        <title>Genome report: Whole genome sequence and annotation of Penstemon davidsonii.</title>
        <authorList>
            <person name="Ostevik K.L."/>
            <person name="Alabady M."/>
            <person name="Zhang M."/>
            <person name="Rausher M.D."/>
        </authorList>
    </citation>
    <scope>NUCLEOTIDE SEQUENCE [LARGE SCALE GENOMIC DNA]</scope>
    <source>
        <strain evidence="6">DNT005</strain>
        <tissue evidence="6">Whole leaf</tissue>
    </source>
</reference>
<dbReference type="Proteomes" id="UP001291926">
    <property type="component" value="Unassembled WGS sequence"/>
</dbReference>
<evidence type="ECO:0000256" key="1">
    <source>
        <dbReference type="ARBA" id="ARBA00022737"/>
    </source>
</evidence>
<keyword evidence="2" id="KW-0810">Translation regulation</keyword>
<feature type="repeat" description="Pumilio" evidence="4">
    <location>
        <begin position="517"/>
        <end position="554"/>
    </location>
</feature>
<sequence length="567" mass="63024">MVSVGLKALPLRKHRYPNLAEVSAGEDKISENKRNMGRKDWKKSSGYHGDTSTEHHSGANGKSQNFAMEKAPSSSQTSFVRNQVDPETAKYFTEIANVVEGTEIDLDERATICGTALEEARGKEVELATDYIISHTMQILLEGCSVDHLCAFLRGSVKSFAHIAMDRSGSHVAETALKSLAMHLQDNESHSLIEETLTALCEAIVTDSVDIMCNCYGSHVLRRILCLCKGVPIESSEFHGTKSSVVLAERFNMRSSQLNGHELQQNEPFPDQLKFLVSEMLNPLRVDIATVQANQYSSLTALKLLVGHEQELFRVIPILLGCHKEGALEGNLIEVSSVKKVLRLVEENAYSHLMEVILAVAPDSLYNEICTKVFKDALFKMSLHHSANFVVQALISHTRNQEQVKLIFAELGTKFKNLLEMGRAGVVAALLAASQRLQIHEDKCCQALADAVCLENESSRPIVSRILFIDNYFYSGDKANWNWPKDAKLNVLGSLILQTVFKFPSEFIQAYITSIVSLEDNHILEASKNPAGARVIEAFLSSSASAKQKRKLIYKYDAKLPYFLSYP</sequence>
<dbReference type="InterPro" id="IPR040000">
    <property type="entry name" value="NOP9"/>
</dbReference>
<dbReference type="Gene3D" id="1.25.10.10">
    <property type="entry name" value="Leucine-rich Repeat Variant"/>
    <property type="match status" value="1"/>
</dbReference>
<proteinExistence type="predicted"/>